<dbReference type="PANTHER" id="PTHR35333:SF4">
    <property type="entry name" value="SLR0121 PROTEIN"/>
    <property type="match status" value="1"/>
</dbReference>
<accession>A0A3S7GVX5</accession>
<evidence type="ECO:0000256" key="11">
    <source>
        <dbReference type="SAM" id="SignalP"/>
    </source>
</evidence>
<evidence type="ECO:0000256" key="7">
    <source>
        <dbReference type="ARBA" id="ARBA00023316"/>
    </source>
</evidence>
<evidence type="ECO:0000313" key="15">
    <source>
        <dbReference type="EMBL" id="MCM5672153.1"/>
    </source>
</evidence>
<evidence type="ECO:0000256" key="4">
    <source>
        <dbReference type="ARBA" id="ARBA00022801"/>
    </source>
</evidence>
<evidence type="ECO:0000259" key="12">
    <source>
        <dbReference type="Pfam" id="PF00768"/>
    </source>
</evidence>
<dbReference type="GO" id="GO:0030655">
    <property type="term" value="P:beta-lactam antibiotic catabolic process"/>
    <property type="evidence" value="ECO:0007669"/>
    <property type="project" value="InterPro"/>
</dbReference>
<dbReference type="GO" id="GO:0008360">
    <property type="term" value="P:regulation of cell shape"/>
    <property type="evidence" value="ECO:0007669"/>
    <property type="project" value="UniProtKB-KW"/>
</dbReference>
<dbReference type="GO" id="GO:0071555">
    <property type="term" value="P:cell wall organization"/>
    <property type="evidence" value="ECO:0007669"/>
    <property type="project" value="UniProtKB-KW"/>
</dbReference>
<dbReference type="Gene3D" id="2.30.140.20">
    <property type="entry name" value="Penicillin-binding protein 4, C-terminal domain"/>
    <property type="match status" value="1"/>
</dbReference>
<feature type="active site" description="Acyl-ester intermediate" evidence="8">
    <location>
        <position position="73"/>
    </location>
</feature>
<evidence type="ECO:0000256" key="9">
    <source>
        <dbReference type="PIRSR" id="PIRSR618044-2"/>
    </source>
</evidence>
<sequence length="383" mass="43268">MFLKVTQSIGILSLFTLLGTSISHAAETPVDITNKEGNVAVSSNYEPDGVTLTTQQGQILYNFQGNKEADPASLSKMMTIYLTLEAVHQGKLKLDDKVKITSAYDQLSKKPNLTSVPLNQGQIYTIKDLLTQAALPSSNSAAMILGEQVSGNTSTFTDKMNAQAKAFHMKHTYFVNPAGAANDLLGQQAPKKYKQDIYPKSTAEDIAILSHHLIAKHPKFLNITQLSQDTQKGYTFNNTNLSIKHEPLYLKGTDGLKTGTSDKGYNIALTNQQNHLRLNEVVMNVSPYMDNNAKYNRNRIGNAIFKHYRKEYEYKKVLSKGEHKIDGKTYKVDKNLYDTVPKDNKKWDIRINKYGKAYVHYKRDFLPETTYPRVNAKKVWKWF</sequence>
<dbReference type="SUPFAM" id="SSF56601">
    <property type="entry name" value="beta-lactamase/transpeptidase-like"/>
    <property type="match status" value="1"/>
</dbReference>
<feature type="chain" id="PRO_5044600624" evidence="11">
    <location>
        <begin position="26"/>
        <end position="383"/>
    </location>
</feature>
<proteinExistence type="inferred from homology"/>
<keyword evidence="16" id="KW-1185">Reference proteome</keyword>
<evidence type="ECO:0000313" key="16">
    <source>
        <dbReference type="Proteomes" id="UP000665944"/>
    </source>
</evidence>
<keyword evidence="5" id="KW-0133">Cell shape</keyword>
<dbReference type="PANTHER" id="PTHR35333">
    <property type="entry name" value="BETA-LACTAMASE"/>
    <property type="match status" value="1"/>
</dbReference>
<dbReference type="Pfam" id="PF00768">
    <property type="entry name" value="Peptidase_S11"/>
    <property type="match status" value="1"/>
</dbReference>
<dbReference type="InterPro" id="IPR015294">
    <property type="entry name" value="Pen-bd_prot4_C_dom"/>
</dbReference>
<dbReference type="GO" id="GO:0006508">
    <property type="term" value="P:proteolysis"/>
    <property type="evidence" value="ECO:0007669"/>
    <property type="project" value="InterPro"/>
</dbReference>
<name>A0A3S7GVX5_STAHO</name>
<feature type="active site" evidence="8">
    <location>
        <position position="137"/>
    </location>
</feature>
<organism evidence="14">
    <name type="scientific">Staphylococcus hominis</name>
    <dbReference type="NCBI Taxonomy" id="1290"/>
    <lineage>
        <taxon>Bacteria</taxon>
        <taxon>Bacillati</taxon>
        <taxon>Bacillota</taxon>
        <taxon>Bacilli</taxon>
        <taxon>Bacillales</taxon>
        <taxon>Staphylococcaceae</taxon>
        <taxon>Staphylococcus</taxon>
    </lineage>
</organism>
<dbReference type="PRINTS" id="PR00725">
    <property type="entry name" value="DADACBPTASE1"/>
</dbReference>
<dbReference type="InterPro" id="IPR018044">
    <property type="entry name" value="Peptidase_S11"/>
</dbReference>
<gene>
    <name evidence="15" type="primary">pbp4</name>
    <name evidence="14" type="ORF">AZE34_06300</name>
    <name evidence="15" type="ORF">J7T32_005135</name>
</gene>
<dbReference type="AlphaFoldDB" id="A0A3S7GVX5"/>
<dbReference type="EMBL" id="JAGHKT020000005">
    <property type="protein sequence ID" value="MCM5672153.1"/>
    <property type="molecule type" value="Genomic_DNA"/>
</dbReference>
<keyword evidence="6" id="KW-0573">Peptidoglycan synthesis</keyword>
<dbReference type="Gene3D" id="3.40.710.10">
    <property type="entry name" value="DD-peptidase/beta-lactamase superfamily"/>
    <property type="match status" value="1"/>
</dbReference>
<dbReference type="Pfam" id="PF09211">
    <property type="entry name" value="DUF1958"/>
    <property type="match status" value="1"/>
</dbReference>
<dbReference type="GO" id="GO:0009002">
    <property type="term" value="F:serine-type D-Ala-D-Ala carboxypeptidase activity"/>
    <property type="evidence" value="ECO:0007669"/>
    <property type="project" value="InterPro"/>
</dbReference>
<dbReference type="InterPro" id="IPR012338">
    <property type="entry name" value="Beta-lactam/transpept-like"/>
</dbReference>
<comment type="similarity">
    <text evidence="2 10">Belongs to the peptidase S11 family.</text>
</comment>
<evidence type="ECO:0000259" key="13">
    <source>
        <dbReference type="Pfam" id="PF09211"/>
    </source>
</evidence>
<dbReference type="Proteomes" id="UP000665944">
    <property type="component" value="Unassembled WGS sequence"/>
</dbReference>
<evidence type="ECO:0000256" key="3">
    <source>
        <dbReference type="ARBA" id="ARBA00022729"/>
    </source>
</evidence>
<evidence type="ECO:0000256" key="6">
    <source>
        <dbReference type="ARBA" id="ARBA00022984"/>
    </source>
</evidence>
<keyword evidence="3 11" id="KW-0732">Signal</keyword>
<dbReference type="InterPro" id="IPR001967">
    <property type="entry name" value="Peptidase_S11_N"/>
</dbReference>
<dbReference type="NCBIfam" id="NF038258">
    <property type="entry name" value="PBP4_Staph"/>
    <property type="match status" value="1"/>
</dbReference>
<feature type="active site" description="Proton acceptor" evidence="8">
    <location>
        <position position="76"/>
    </location>
</feature>
<dbReference type="InterPro" id="IPR000871">
    <property type="entry name" value="Beta-lactam_class-A"/>
</dbReference>
<comment type="function">
    <text evidence="1">Removes C-terminal D-alanyl residues from sugar-peptide cell wall precursors.</text>
</comment>
<keyword evidence="4" id="KW-0378">Hydrolase</keyword>
<evidence type="ECO:0000256" key="1">
    <source>
        <dbReference type="ARBA" id="ARBA00003217"/>
    </source>
</evidence>
<reference evidence="15 16" key="2">
    <citation type="submission" date="2022-06" db="EMBL/GenBank/DDBJ databases">
        <title>Staphylococcus hominis ShoR14 genome sequence.</title>
        <authorList>
            <person name="Yeo C.C."/>
            <person name="Chew C.H."/>
            <person name="Che Hamzah A.M."/>
            <person name="Al-Trad E.I."/>
        </authorList>
    </citation>
    <scope>NUCLEOTIDE SEQUENCE [LARGE SCALE GENOMIC DNA]</scope>
    <source>
        <strain evidence="15 16">ShoR14</strain>
    </source>
</reference>
<evidence type="ECO:0000313" key="14">
    <source>
        <dbReference type="EMBL" id="AVI06380.1"/>
    </source>
</evidence>
<dbReference type="SUPFAM" id="SSF69189">
    <property type="entry name" value="Penicillin-binding protein associated domain"/>
    <property type="match status" value="1"/>
</dbReference>
<evidence type="ECO:0000256" key="5">
    <source>
        <dbReference type="ARBA" id="ARBA00022960"/>
    </source>
</evidence>
<protein>
    <submittedName>
        <fullName evidence="14 15">Penicillin-binding protein</fullName>
    </submittedName>
</protein>
<feature type="domain" description="Peptidase S11 D-alanyl-D-alanine carboxypeptidase A N-terminal" evidence="12">
    <location>
        <begin position="54"/>
        <end position="285"/>
    </location>
</feature>
<reference evidence="14" key="1">
    <citation type="submission" date="2016-02" db="EMBL/GenBank/DDBJ databases">
        <title>Genomic sequence of a clinical Staphylococcus hominis isolate.</title>
        <authorList>
            <person name="McClure J.M."/>
            <person name="Zhang K."/>
        </authorList>
    </citation>
    <scope>NUCLEOTIDE SEQUENCE</scope>
    <source>
        <strain evidence="14">C34847</strain>
    </source>
</reference>
<evidence type="ECO:0000256" key="10">
    <source>
        <dbReference type="RuleBase" id="RU004016"/>
    </source>
</evidence>
<dbReference type="InterPro" id="IPR015956">
    <property type="entry name" value="Peniciliin-bd_prot_C_sf"/>
</dbReference>
<dbReference type="GO" id="GO:0046677">
    <property type="term" value="P:response to antibiotic"/>
    <property type="evidence" value="ECO:0007669"/>
    <property type="project" value="InterPro"/>
</dbReference>
<evidence type="ECO:0000256" key="8">
    <source>
        <dbReference type="PIRSR" id="PIRSR618044-1"/>
    </source>
</evidence>
<dbReference type="EMBL" id="CP014567">
    <property type="protein sequence ID" value="AVI06380.1"/>
    <property type="molecule type" value="Genomic_DNA"/>
</dbReference>
<dbReference type="InterPro" id="IPR037091">
    <property type="entry name" value="Pen-bd_prot4_C_dom_sf"/>
</dbReference>
<dbReference type="GO" id="GO:0009252">
    <property type="term" value="P:peptidoglycan biosynthetic process"/>
    <property type="evidence" value="ECO:0007669"/>
    <property type="project" value="UniProtKB-KW"/>
</dbReference>
<keyword evidence="7" id="KW-0961">Cell wall biogenesis/degradation</keyword>
<evidence type="ECO:0000256" key="2">
    <source>
        <dbReference type="ARBA" id="ARBA00007164"/>
    </source>
</evidence>
<feature type="binding site" evidence="9">
    <location>
        <position position="257"/>
    </location>
    <ligand>
        <name>substrate</name>
    </ligand>
</feature>
<feature type="signal peptide" evidence="11">
    <location>
        <begin position="1"/>
        <end position="25"/>
    </location>
</feature>
<dbReference type="RefSeq" id="WP_017175511.1">
    <property type="nucleotide sequence ID" value="NZ_CAXOJL010000002.1"/>
</dbReference>
<dbReference type="GO" id="GO:0008800">
    <property type="term" value="F:beta-lactamase activity"/>
    <property type="evidence" value="ECO:0007669"/>
    <property type="project" value="InterPro"/>
</dbReference>
<feature type="domain" description="Penicillin-binding protein 4 C-terminal" evidence="13">
    <location>
        <begin position="314"/>
        <end position="373"/>
    </location>
</feature>